<proteinExistence type="predicted"/>
<dbReference type="Proteomes" id="UP000199494">
    <property type="component" value="Unassembled WGS sequence"/>
</dbReference>
<dbReference type="STRING" id="530584.SAMN05421630_114136"/>
<protein>
    <submittedName>
        <fullName evidence="1">Uncharacterized protein</fullName>
    </submittedName>
</protein>
<dbReference type="EMBL" id="FMZE01000014">
    <property type="protein sequence ID" value="SDD92110.1"/>
    <property type="molecule type" value="Genomic_DNA"/>
</dbReference>
<dbReference type="AlphaFoldDB" id="A0A1G6YP75"/>
<name>A0A1G6YP75_9PSEU</name>
<organism evidence="1 2">
    <name type="scientific">Prauserella marina</name>
    <dbReference type="NCBI Taxonomy" id="530584"/>
    <lineage>
        <taxon>Bacteria</taxon>
        <taxon>Bacillati</taxon>
        <taxon>Actinomycetota</taxon>
        <taxon>Actinomycetes</taxon>
        <taxon>Pseudonocardiales</taxon>
        <taxon>Pseudonocardiaceae</taxon>
        <taxon>Prauserella</taxon>
    </lineage>
</organism>
<gene>
    <name evidence="1" type="ORF">SAMN05421630_114136</name>
</gene>
<reference evidence="1 2" key="1">
    <citation type="submission" date="2016-10" db="EMBL/GenBank/DDBJ databases">
        <authorList>
            <person name="de Groot N.N."/>
        </authorList>
    </citation>
    <scope>NUCLEOTIDE SEQUENCE [LARGE SCALE GENOMIC DNA]</scope>
    <source>
        <strain evidence="1 2">CGMCC 4.5506</strain>
    </source>
</reference>
<evidence type="ECO:0000313" key="2">
    <source>
        <dbReference type="Proteomes" id="UP000199494"/>
    </source>
</evidence>
<dbReference type="RefSeq" id="WP_170140315.1">
    <property type="nucleotide sequence ID" value="NZ_CP016353.1"/>
</dbReference>
<accession>A0A1G6YP75</accession>
<sequence length="309" mass="32334">MEEPAAGALSDPDGPYSDAGKRAARDRALRALRARWRTASLASGWRFPRDWGLPEVDAVCAAVLGREGEIDTAGVSAPPMAAPSPGHGGQPAALTALAGLGRARAAAGTGLEETLTDLAALHAVMDEPGAADGFVAPDVDAMPARLLRVTAVAWADVALDQLTRAEVSDPLTGLPTIAYLRTRLAELYREADRDGGKVSDNRVIVVVTMDFLNAPGWSRLTGMILAADALSTAFDGGESLAVLGPSTVAAVARRDDDVAALALALRRELSQRLAVDAQLREVGTPRITMVRLPGTHEAACELLDRLSQH</sequence>
<keyword evidence="2" id="KW-1185">Reference proteome</keyword>
<evidence type="ECO:0000313" key="1">
    <source>
        <dbReference type="EMBL" id="SDD92110.1"/>
    </source>
</evidence>